<comment type="similarity">
    <text evidence="1 10">Belongs to the SHE9 family.</text>
</comment>
<dbReference type="PANTHER" id="PTHR31961">
    <property type="entry name" value="SENSITIVE TO HIGH EXPRESSION PROTEIN 9, MITOCHONDRIAL"/>
    <property type="match status" value="1"/>
</dbReference>
<dbReference type="AlphaFoldDB" id="A0A1Y2AGR2"/>
<keyword evidence="4 10" id="KW-0809">Transit peptide</keyword>
<evidence type="ECO:0000256" key="5">
    <source>
        <dbReference type="ARBA" id="ARBA00022989"/>
    </source>
</evidence>
<keyword evidence="2 10" id="KW-0812">Transmembrane</keyword>
<feature type="compositionally biased region" description="Low complexity" evidence="11">
    <location>
        <begin position="42"/>
        <end position="57"/>
    </location>
</feature>
<feature type="region of interest" description="Disordered" evidence="11">
    <location>
        <begin position="42"/>
        <end position="82"/>
    </location>
</feature>
<dbReference type="PANTHER" id="PTHR31961:SF3">
    <property type="entry name" value="SENSITIVE TO HIGH EXPRESSION PROTEIN 9, MITOCHONDRIAL"/>
    <property type="match status" value="1"/>
</dbReference>
<keyword evidence="7 10" id="KW-0496">Mitochondrion</keyword>
<dbReference type="Pfam" id="PF05546">
    <property type="entry name" value="She9_MDM33"/>
    <property type="match status" value="1"/>
</dbReference>
<keyword evidence="3 10" id="KW-0999">Mitochondrion inner membrane</keyword>
<evidence type="ECO:0000256" key="1">
    <source>
        <dbReference type="ARBA" id="ARBA00007472"/>
    </source>
</evidence>
<gene>
    <name evidence="12" type="ORF">BCR39DRAFT_553037</name>
</gene>
<comment type="subcellular location">
    <subcellularLocation>
        <location evidence="10">Mitochondrion inner membrane</location>
        <topology evidence="10">Multi-pass membrane protein</topology>
    </subcellularLocation>
</comment>
<comment type="function">
    <text evidence="9">Required for the maintenance of the structure of the mitochondrial inner membrane. Involved in mitochondrial morphology. Causes growth arrest when highly overexpressed.</text>
</comment>
<dbReference type="GO" id="GO:0005743">
    <property type="term" value="C:mitochondrial inner membrane"/>
    <property type="evidence" value="ECO:0007669"/>
    <property type="project" value="UniProtKB-SubCell"/>
</dbReference>
<feature type="compositionally biased region" description="Basic and acidic residues" evidence="11">
    <location>
        <begin position="58"/>
        <end position="77"/>
    </location>
</feature>
<evidence type="ECO:0000256" key="6">
    <source>
        <dbReference type="ARBA" id="ARBA00023054"/>
    </source>
</evidence>
<evidence type="ECO:0000313" key="12">
    <source>
        <dbReference type="EMBL" id="ORY21751.1"/>
    </source>
</evidence>
<keyword evidence="13" id="KW-1185">Reference proteome</keyword>
<accession>A0A1Y2AGR2</accession>
<dbReference type="InterPro" id="IPR008839">
    <property type="entry name" value="MDM33_fungi"/>
</dbReference>
<keyword evidence="6" id="KW-0175">Coiled coil</keyword>
<dbReference type="Proteomes" id="UP000193986">
    <property type="component" value="Unassembled WGS sequence"/>
</dbReference>
<evidence type="ECO:0000313" key="13">
    <source>
        <dbReference type="Proteomes" id="UP000193986"/>
    </source>
</evidence>
<protein>
    <recommendedName>
        <fullName evidence="10">Sensitive to high expression protein 9, mitochondrial</fullName>
    </recommendedName>
</protein>
<evidence type="ECO:0000256" key="2">
    <source>
        <dbReference type="ARBA" id="ARBA00022692"/>
    </source>
</evidence>
<proteinExistence type="inferred from homology"/>
<feature type="transmembrane region" description="Helical" evidence="10">
    <location>
        <begin position="257"/>
        <end position="277"/>
    </location>
</feature>
<comment type="caution">
    <text evidence="12">The sequence shown here is derived from an EMBL/GenBank/DDBJ whole genome shotgun (WGS) entry which is preliminary data.</text>
</comment>
<dbReference type="OrthoDB" id="5595506at2759"/>
<evidence type="ECO:0000256" key="11">
    <source>
        <dbReference type="SAM" id="MobiDB-lite"/>
    </source>
</evidence>
<evidence type="ECO:0000256" key="3">
    <source>
        <dbReference type="ARBA" id="ARBA00022792"/>
    </source>
</evidence>
<evidence type="ECO:0000256" key="10">
    <source>
        <dbReference type="RuleBase" id="RU364128"/>
    </source>
</evidence>
<evidence type="ECO:0000256" key="9">
    <source>
        <dbReference type="ARBA" id="ARBA00024807"/>
    </source>
</evidence>
<dbReference type="FunCoup" id="A0A1Y2AGR2">
    <property type="interactions" value="61"/>
</dbReference>
<dbReference type="EMBL" id="MCFC01000105">
    <property type="protein sequence ID" value="ORY21751.1"/>
    <property type="molecule type" value="Genomic_DNA"/>
</dbReference>
<comment type="subunit">
    <text evidence="10">Homooligomer.</text>
</comment>
<feature type="transmembrane region" description="Helical" evidence="10">
    <location>
        <begin position="369"/>
        <end position="391"/>
    </location>
</feature>
<reference evidence="12 13" key="1">
    <citation type="submission" date="2016-07" db="EMBL/GenBank/DDBJ databases">
        <title>Pervasive Adenine N6-methylation of Active Genes in Fungi.</title>
        <authorList>
            <consortium name="DOE Joint Genome Institute"/>
            <person name="Mondo S.J."/>
            <person name="Dannebaum R.O."/>
            <person name="Kuo R.C."/>
            <person name="Labutti K."/>
            <person name="Haridas S."/>
            <person name="Kuo A."/>
            <person name="Salamov A."/>
            <person name="Ahrendt S.R."/>
            <person name="Lipzen A."/>
            <person name="Sullivan W."/>
            <person name="Andreopoulos W.B."/>
            <person name="Clum A."/>
            <person name="Lindquist E."/>
            <person name="Daum C."/>
            <person name="Ramamoorthy G.K."/>
            <person name="Gryganskyi A."/>
            <person name="Culley D."/>
            <person name="Magnuson J.K."/>
            <person name="James T.Y."/>
            <person name="O'Malley M.A."/>
            <person name="Stajich J.E."/>
            <person name="Spatafora J.W."/>
            <person name="Visel A."/>
            <person name="Grigoriev I.V."/>
        </authorList>
    </citation>
    <scope>NUCLEOTIDE SEQUENCE [LARGE SCALE GENOMIC DNA]</scope>
    <source>
        <strain evidence="12 13">68-887.2</strain>
    </source>
</reference>
<dbReference type="GO" id="GO:0007007">
    <property type="term" value="P:inner mitochondrial membrane organization"/>
    <property type="evidence" value="ECO:0007669"/>
    <property type="project" value="TreeGrafter"/>
</dbReference>
<evidence type="ECO:0000256" key="4">
    <source>
        <dbReference type="ARBA" id="ARBA00022946"/>
    </source>
</evidence>
<keyword evidence="5 10" id="KW-1133">Transmembrane helix</keyword>
<name>A0A1Y2AGR2_9TREE</name>
<evidence type="ECO:0000256" key="7">
    <source>
        <dbReference type="ARBA" id="ARBA00023128"/>
    </source>
</evidence>
<evidence type="ECO:0000256" key="8">
    <source>
        <dbReference type="ARBA" id="ARBA00023136"/>
    </source>
</evidence>
<organism evidence="12 13">
    <name type="scientific">Naematelia encephala</name>
    <dbReference type="NCBI Taxonomy" id="71784"/>
    <lineage>
        <taxon>Eukaryota</taxon>
        <taxon>Fungi</taxon>
        <taxon>Dikarya</taxon>
        <taxon>Basidiomycota</taxon>
        <taxon>Agaricomycotina</taxon>
        <taxon>Tremellomycetes</taxon>
        <taxon>Tremellales</taxon>
        <taxon>Naemateliaceae</taxon>
        <taxon>Naematelia</taxon>
    </lineage>
</organism>
<keyword evidence="8 10" id="KW-0472">Membrane</keyword>
<dbReference type="InParanoid" id="A0A1Y2AGR2"/>
<sequence length="394" mass="43404">MRPLFKTQCPESFSVWSRSACSASPRPIPLCVSRRSLSQIRALSSNSSSSDTASTARPRPEQFSDDRTADSHSDVKNKQYTSRGAEWSNRAAVALLQKHTAGIIAFLANRRQHIAKETGRHLSRLNAKINEATGYEEVERLKRVVHEQELALTAMRSAARKAKLSYEEAILARSTAQRDVNSLLERKHSWTDMDLSRFTELVRSDHASTQAVAQSAVQLEETERGVDKAFTDLTRAILERYHEEQVWSDKIRSVSTWINIVGLAVNLIVFLGAVAIVEPWKRKRLVERLEEKIAGMMDRVETGIAGLADKVDSSREHGSSLSDAAQFALPPPTASMGNTEEQSDIGPSWLRGPLSSVLVALDEWGSRDVLAAGALGLVSGIALTASFVALWSKG</sequence>